<dbReference type="EC" id="4.2.1.33" evidence="6"/>
<evidence type="ECO:0000256" key="7">
    <source>
        <dbReference type="ARBA" id="ARBA00014371"/>
    </source>
</evidence>
<comment type="function">
    <text evidence="3">Catalyzes the isomerization between 2-isopropylmalate and 3-isopropylmalate, via the formation of 2-isopropylmaleate.</text>
</comment>
<evidence type="ECO:0000256" key="14">
    <source>
        <dbReference type="ARBA" id="ARBA00023239"/>
    </source>
</evidence>
<keyword evidence="15" id="KW-0100">Branched-chain amino acid biosynthesis</keyword>
<dbReference type="PANTHER" id="PTHR43822:SF9">
    <property type="entry name" value="3-ISOPROPYLMALATE DEHYDRATASE"/>
    <property type="match status" value="1"/>
</dbReference>
<dbReference type="InterPro" id="IPR036008">
    <property type="entry name" value="Aconitase_4Fe-4S_dom"/>
</dbReference>
<sequence length="763" mass="82308">MAKDSKPKTLYDKIFDRHVVAELGNGLELLYIDRHLIYECTSPQAFAGLRAHGRNVRRPDLTLATSDHTVPTTPRNGFKRTSEYITDKASRLQCAALARNTAQHGIAHLGLDSTRQGIVHVIGPELGFTQPGVTLVCGDSHTSTHGAFGALAFGIGTSEVEHVLATQTLSVARSRTFLVQVAGQLAAPVVCAKDLVLHLIALIGTAGATGTAIEFAGSAVRALSMDARMSLCNMAIEAGARTGLVAPDDTTIEYLRCRPCVPKPASDSWERAVADWTSLRSDPGAHFDRVVHVTAAEVVPMVTWGTSPEHAAPATASVPSPAEFARGDEARRRAAERALEYMGLEPGTPLSDIRIDVVFIGSCTNARLEDLRAAARVLRGRRIAPGIRRALVVPGSGTVRKAAEEEGLSDIFVAAGCEWREAGCSLCCGMNGDSLKPYERCASTSNRNFEHRQGERGRTHLMSPAMAAAAAVTGRIVDARELQCAPENKAPSRYLDLELRADDDDDDSASVSNGSETDEEEGKKEATPPLRRPLTTISGLAAPLPRANIDTDLILPVQFCKTLSRDGAGLFNKLRHLPDGSPDPQFVLNREPYASSSRILVGGPNFGCGSSREHAVWAIQGGGIACVVAPSFADIFASNAFRNGLLTAKVPEAEAYNRVLALAEGGHSICVDLRQKKIFDERDGAELAMFEIEEYRRQRLLDGTDDISATLMLDAQIGKWETERRKKQPWVDEGAGCLRDMRKTIKELRALVAVEDNGDALKW</sequence>
<gene>
    <name evidence="21" type="ORF">GTA08_BOTSDO08288</name>
</gene>
<evidence type="ECO:0000256" key="11">
    <source>
        <dbReference type="ARBA" id="ARBA00022723"/>
    </source>
</evidence>
<evidence type="ECO:0000259" key="19">
    <source>
        <dbReference type="Pfam" id="PF00330"/>
    </source>
</evidence>
<keyword evidence="14" id="KW-0456">Lyase</keyword>
<keyword evidence="11" id="KW-0479">Metal-binding</keyword>
<dbReference type="InterPro" id="IPR004431">
    <property type="entry name" value="3-IsopropMal_deHydase_ssu"/>
</dbReference>
<dbReference type="SUPFAM" id="SSF53732">
    <property type="entry name" value="Aconitase iron-sulfur domain"/>
    <property type="match status" value="1"/>
</dbReference>
<evidence type="ECO:0000256" key="17">
    <source>
        <dbReference type="ARBA" id="ARBA00033368"/>
    </source>
</evidence>
<accession>A0A8H4IMU2</accession>
<dbReference type="PRINTS" id="PR00415">
    <property type="entry name" value="ACONITASE"/>
</dbReference>
<keyword evidence="8" id="KW-0432">Leucine biosynthesis</keyword>
<dbReference type="Pfam" id="PF00694">
    <property type="entry name" value="Aconitase_C"/>
    <property type="match status" value="1"/>
</dbReference>
<dbReference type="PROSITE" id="PS00450">
    <property type="entry name" value="ACONITASE_1"/>
    <property type="match status" value="1"/>
</dbReference>
<evidence type="ECO:0000256" key="8">
    <source>
        <dbReference type="ARBA" id="ARBA00022430"/>
    </source>
</evidence>
<feature type="domain" description="Aconitase/3-isopropylmalate dehydratase large subunit alpha/beta/alpha" evidence="19">
    <location>
        <begin position="12"/>
        <end position="474"/>
    </location>
</feature>
<reference evidence="21" key="1">
    <citation type="submission" date="2020-04" db="EMBL/GenBank/DDBJ databases">
        <title>Genome Assembly and Annotation of Botryosphaeria dothidea sdau 11-99, a Latent Pathogen of Apple Fruit Ring Rot in China.</title>
        <authorList>
            <person name="Yu C."/>
            <person name="Diao Y."/>
            <person name="Lu Q."/>
            <person name="Zhao J."/>
            <person name="Cui S."/>
            <person name="Peng C."/>
            <person name="He B."/>
            <person name="Liu H."/>
        </authorList>
    </citation>
    <scope>NUCLEOTIDE SEQUENCE [LARGE SCALE GENOMIC DNA]</scope>
    <source>
        <strain evidence="21">Sdau11-99</strain>
    </source>
</reference>
<evidence type="ECO:0000256" key="13">
    <source>
        <dbReference type="ARBA" id="ARBA00023014"/>
    </source>
</evidence>
<dbReference type="InterPro" id="IPR033940">
    <property type="entry name" value="IPMI_Swivel"/>
</dbReference>
<proteinExistence type="inferred from homology"/>
<dbReference type="Gene3D" id="3.30.499.10">
    <property type="entry name" value="Aconitase, domain 3"/>
    <property type="match status" value="2"/>
</dbReference>
<evidence type="ECO:0000256" key="2">
    <source>
        <dbReference type="ARBA" id="ARBA00001966"/>
    </source>
</evidence>
<comment type="catalytic activity">
    <reaction evidence="1">
        <text>(2R,3S)-3-isopropylmalate = (2S)-2-isopropylmalate</text>
        <dbReference type="Rhea" id="RHEA:32287"/>
        <dbReference type="ChEBI" id="CHEBI:1178"/>
        <dbReference type="ChEBI" id="CHEBI:35121"/>
        <dbReference type="EC" id="4.2.1.33"/>
    </reaction>
</comment>
<dbReference type="GO" id="GO:0009098">
    <property type="term" value="P:L-leucine biosynthetic process"/>
    <property type="evidence" value="ECO:0007669"/>
    <property type="project" value="UniProtKB-UniPathway"/>
</dbReference>
<comment type="caution">
    <text evidence="21">The sequence shown here is derived from an EMBL/GenBank/DDBJ whole genome shotgun (WGS) entry which is preliminary data.</text>
</comment>
<dbReference type="FunFam" id="3.30.499.10:FF:000007">
    <property type="entry name" value="3-isopropylmalate dehydratase large subunit"/>
    <property type="match status" value="1"/>
</dbReference>
<evidence type="ECO:0000259" key="20">
    <source>
        <dbReference type="Pfam" id="PF00694"/>
    </source>
</evidence>
<dbReference type="OrthoDB" id="2279155at2759"/>
<dbReference type="UniPathway" id="UPA00048">
    <property type="reaction ID" value="UER00071"/>
</dbReference>
<evidence type="ECO:0000313" key="22">
    <source>
        <dbReference type="Proteomes" id="UP000572817"/>
    </source>
</evidence>
<name>A0A8H4IMU2_9PEZI</name>
<evidence type="ECO:0000256" key="10">
    <source>
        <dbReference type="ARBA" id="ARBA00022605"/>
    </source>
</evidence>
<evidence type="ECO:0000256" key="18">
    <source>
        <dbReference type="SAM" id="MobiDB-lite"/>
    </source>
</evidence>
<dbReference type="InterPro" id="IPR050067">
    <property type="entry name" value="IPM_dehydratase_rel_enz"/>
</dbReference>
<dbReference type="NCBIfam" id="TIGR00170">
    <property type="entry name" value="leuC"/>
    <property type="match status" value="1"/>
</dbReference>
<dbReference type="InterPro" id="IPR015928">
    <property type="entry name" value="Aconitase/3IPM_dehydase_swvl"/>
</dbReference>
<keyword evidence="22" id="KW-1185">Reference proteome</keyword>
<feature type="domain" description="Aconitase A/isopropylmalate dehydratase small subunit swivel" evidence="20">
    <location>
        <begin position="534"/>
        <end position="652"/>
    </location>
</feature>
<evidence type="ECO:0000256" key="1">
    <source>
        <dbReference type="ARBA" id="ARBA00000491"/>
    </source>
</evidence>
<dbReference type="PANTHER" id="PTHR43822">
    <property type="entry name" value="HOMOACONITASE, MITOCHONDRIAL-RELATED"/>
    <property type="match status" value="1"/>
</dbReference>
<dbReference type="GO" id="GO:0046872">
    <property type="term" value="F:metal ion binding"/>
    <property type="evidence" value="ECO:0007669"/>
    <property type="project" value="UniProtKB-KW"/>
</dbReference>
<evidence type="ECO:0000256" key="5">
    <source>
        <dbReference type="ARBA" id="ARBA00007185"/>
    </source>
</evidence>
<keyword evidence="9" id="KW-0004">4Fe-4S</keyword>
<dbReference type="NCBIfam" id="NF002458">
    <property type="entry name" value="PRK01641.1"/>
    <property type="match status" value="1"/>
</dbReference>
<dbReference type="InterPro" id="IPR000573">
    <property type="entry name" value="AconitaseA/IPMdHydase_ssu_swvl"/>
</dbReference>
<dbReference type="AlphaFoldDB" id="A0A8H4IMU2"/>
<evidence type="ECO:0000256" key="15">
    <source>
        <dbReference type="ARBA" id="ARBA00023304"/>
    </source>
</evidence>
<dbReference type="CDD" id="cd01577">
    <property type="entry name" value="IPMI_Swivel"/>
    <property type="match status" value="1"/>
</dbReference>
<keyword evidence="13" id="KW-0411">Iron-sulfur</keyword>
<dbReference type="GO" id="GO:0003861">
    <property type="term" value="F:3-isopropylmalate dehydratase activity"/>
    <property type="evidence" value="ECO:0007669"/>
    <property type="project" value="UniProtKB-EC"/>
</dbReference>
<dbReference type="CDD" id="cd01583">
    <property type="entry name" value="IPMI"/>
    <property type="match status" value="1"/>
</dbReference>
<evidence type="ECO:0000256" key="16">
    <source>
        <dbReference type="ARBA" id="ARBA00031631"/>
    </source>
</evidence>
<dbReference type="NCBIfam" id="NF009116">
    <property type="entry name" value="PRK12466.1"/>
    <property type="match status" value="1"/>
</dbReference>
<evidence type="ECO:0000256" key="12">
    <source>
        <dbReference type="ARBA" id="ARBA00023004"/>
    </source>
</evidence>
<evidence type="ECO:0000256" key="3">
    <source>
        <dbReference type="ARBA" id="ARBA00002695"/>
    </source>
</evidence>
<dbReference type="InterPro" id="IPR001030">
    <property type="entry name" value="Acoase/IPM_deHydtase_lsu_aba"/>
</dbReference>
<feature type="region of interest" description="Disordered" evidence="18">
    <location>
        <begin position="499"/>
        <end position="535"/>
    </location>
</feature>
<comment type="similarity">
    <text evidence="5">Belongs to the aconitase/IPM isomerase family.</text>
</comment>
<evidence type="ECO:0000256" key="4">
    <source>
        <dbReference type="ARBA" id="ARBA00004729"/>
    </source>
</evidence>
<evidence type="ECO:0000313" key="21">
    <source>
        <dbReference type="EMBL" id="KAF4303704.1"/>
    </source>
</evidence>
<dbReference type="HAMAP" id="MF_01026">
    <property type="entry name" value="LeuC_type1"/>
    <property type="match status" value="1"/>
</dbReference>
<keyword evidence="12" id="KW-0408">Iron</keyword>
<dbReference type="InterPro" id="IPR033941">
    <property type="entry name" value="IPMI_cat"/>
</dbReference>
<dbReference type="InterPro" id="IPR004430">
    <property type="entry name" value="3-IsopropMal_deHydase_lsu"/>
</dbReference>
<dbReference type="NCBIfam" id="NF004016">
    <property type="entry name" value="PRK05478.1"/>
    <property type="match status" value="1"/>
</dbReference>
<keyword evidence="10" id="KW-0028">Amino-acid biosynthesis</keyword>
<evidence type="ECO:0000256" key="9">
    <source>
        <dbReference type="ARBA" id="ARBA00022485"/>
    </source>
</evidence>
<comment type="cofactor">
    <cofactor evidence="2">
        <name>[4Fe-4S] cluster</name>
        <dbReference type="ChEBI" id="CHEBI:49883"/>
    </cofactor>
</comment>
<dbReference type="GO" id="GO:0009316">
    <property type="term" value="C:3-isopropylmalate dehydratase complex"/>
    <property type="evidence" value="ECO:0007669"/>
    <property type="project" value="InterPro"/>
</dbReference>
<dbReference type="Proteomes" id="UP000572817">
    <property type="component" value="Unassembled WGS sequence"/>
</dbReference>
<dbReference type="EMBL" id="WWBZ02000051">
    <property type="protein sequence ID" value="KAF4303704.1"/>
    <property type="molecule type" value="Genomic_DNA"/>
</dbReference>
<dbReference type="GO" id="GO:0051539">
    <property type="term" value="F:4 iron, 4 sulfur cluster binding"/>
    <property type="evidence" value="ECO:0007669"/>
    <property type="project" value="UniProtKB-KW"/>
</dbReference>
<protein>
    <recommendedName>
        <fullName evidence="7">3-isopropylmalate dehydratase</fullName>
        <ecNumber evidence="6">4.2.1.33</ecNumber>
    </recommendedName>
    <alternativeName>
        <fullName evidence="16">Alpha-IPM isomerase</fullName>
    </alternativeName>
    <alternativeName>
        <fullName evidence="17">Isopropylmalate isomerase</fullName>
    </alternativeName>
</protein>
<organism evidence="21 22">
    <name type="scientific">Botryosphaeria dothidea</name>
    <dbReference type="NCBI Taxonomy" id="55169"/>
    <lineage>
        <taxon>Eukaryota</taxon>
        <taxon>Fungi</taxon>
        <taxon>Dikarya</taxon>
        <taxon>Ascomycota</taxon>
        <taxon>Pezizomycotina</taxon>
        <taxon>Dothideomycetes</taxon>
        <taxon>Dothideomycetes incertae sedis</taxon>
        <taxon>Botryosphaeriales</taxon>
        <taxon>Botryosphaeriaceae</taxon>
        <taxon>Botryosphaeria</taxon>
    </lineage>
</organism>
<dbReference type="Gene3D" id="3.20.19.10">
    <property type="entry name" value="Aconitase, domain 4"/>
    <property type="match status" value="1"/>
</dbReference>
<dbReference type="InterPro" id="IPR015931">
    <property type="entry name" value="Acnase/IPM_dHydase_lsu_aba_1/3"/>
</dbReference>
<dbReference type="Pfam" id="PF00330">
    <property type="entry name" value="Aconitase"/>
    <property type="match status" value="1"/>
</dbReference>
<evidence type="ECO:0000256" key="6">
    <source>
        <dbReference type="ARBA" id="ARBA00011998"/>
    </source>
</evidence>
<dbReference type="NCBIfam" id="TIGR00171">
    <property type="entry name" value="leuD"/>
    <property type="match status" value="1"/>
</dbReference>
<dbReference type="InterPro" id="IPR018136">
    <property type="entry name" value="Aconitase_4Fe-4S_BS"/>
</dbReference>
<dbReference type="SUPFAM" id="SSF52016">
    <property type="entry name" value="LeuD/IlvD-like"/>
    <property type="match status" value="1"/>
</dbReference>
<comment type="pathway">
    <text evidence="4">Amino-acid biosynthesis; L-leucine biosynthesis; L-leucine from 3-methyl-2-oxobutanoate: step 2/4.</text>
</comment>